<name>A0A6S7FWF8_PARCT</name>
<protein>
    <submittedName>
        <fullName evidence="1">Uncharacterized protein</fullName>
    </submittedName>
</protein>
<gene>
    <name evidence="1" type="ORF">PACLA_8A011692</name>
</gene>
<dbReference type="Gene3D" id="3.10.450.240">
    <property type="match status" value="1"/>
</dbReference>
<dbReference type="EMBL" id="CACRXK020000661">
    <property type="protein sequence ID" value="CAB3983815.1"/>
    <property type="molecule type" value="Genomic_DNA"/>
</dbReference>
<proteinExistence type="predicted"/>
<dbReference type="AlphaFoldDB" id="A0A6S7FWF8"/>
<comment type="caution">
    <text evidence="1">The sequence shown here is derived from an EMBL/GenBank/DDBJ whole genome shotgun (WGS) entry which is preliminary data.</text>
</comment>
<reference evidence="1" key="1">
    <citation type="submission" date="2020-04" db="EMBL/GenBank/DDBJ databases">
        <authorList>
            <person name="Alioto T."/>
            <person name="Alioto T."/>
            <person name="Gomez Garrido J."/>
        </authorList>
    </citation>
    <scope>NUCLEOTIDE SEQUENCE</scope>
    <source>
        <strain evidence="1">A484AB</strain>
    </source>
</reference>
<dbReference type="Proteomes" id="UP001152795">
    <property type="component" value="Unassembled WGS sequence"/>
</dbReference>
<dbReference type="OrthoDB" id="5996945at2759"/>
<sequence length="282" mass="32483">MLVVFKKYFPIKDFNFSYLQRTCNHRLKSSKYKSSFNFPWIQNLHDDKKSAPFLHKVLGFFIMKKILNNVNTPFNKQEFLEGTQLAIGAVSNAISTQDTTKLQEMMGVQLSQCFKNAFLSLSEKQHKINLDLEKTSIINITGVKSTFGKADPSDKHILKVCGQEIVGSKRKLQTAIEESESPWNDSKDIGAEAAKLGVTFQIDVKFKTEERFSICSDDTNEVLAGSNEFQHCYHTWKFESYVDWITWDKSSNESYPISWQVSDMDRFLETNFPDENSFDTII</sequence>
<evidence type="ECO:0000313" key="2">
    <source>
        <dbReference type="Proteomes" id="UP001152795"/>
    </source>
</evidence>
<evidence type="ECO:0000313" key="1">
    <source>
        <dbReference type="EMBL" id="CAB3983815.1"/>
    </source>
</evidence>
<accession>A0A6S7FWF8</accession>
<keyword evidence="2" id="KW-1185">Reference proteome</keyword>
<organism evidence="1 2">
    <name type="scientific">Paramuricea clavata</name>
    <name type="common">Red gorgonian</name>
    <name type="synonym">Violescent sea-whip</name>
    <dbReference type="NCBI Taxonomy" id="317549"/>
    <lineage>
        <taxon>Eukaryota</taxon>
        <taxon>Metazoa</taxon>
        <taxon>Cnidaria</taxon>
        <taxon>Anthozoa</taxon>
        <taxon>Octocorallia</taxon>
        <taxon>Malacalcyonacea</taxon>
        <taxon>Plexauridae</taxon>
        <taxon>Paramuricea</taxon>
    </lineage>
</organism>